<feature type="compositionally biased region" description="Acidic residues" evidence="5">
    <location>
        <begin position="1173"/>
        <end position="1186"/>
    </location>
</feature>
<dbReference type="Gene3D" id="1.25.40.10">
    <property type="entry name" value="Tetratricopeptide repeat domain"/>
    <property type="match status" value="2"/>
</dbReference>
<keyword evidence="2" id="KW-0677">Repeat</keyword>
<evidence type="ECO:0000256" key="4">
    <source>
        <dbReference type="ARBA" id="ARBA00044511"/>
    </source>
</evidence>
<evidence type="ECO:0000256" key="2">
    <source>
        <dbReference type="ARBA" id="ARBA00022737"/>
    </source>
</evidence>
<accession>A0A9P8QRX0</accession>
<feature type="region of interest" description="Disordered" evidence="5">
    <location>
        <begin position="1122"/>
        <end position="1186"/>
    </location>
</feature>
<dbReference type="InterPro" id="IPR002885">
    <property type="entry name" value="PPR_rpt"/>
</dbReference>
<proteinExistence type="inferred from homology"/>
<evidence type="ECO:0000256" key="5">
    <source>
        <dbReference type="SAM" id="MobiDB-lite"/>
    </source>
</evidence>
<dbReference type="PANTHER" id="PTHR47447:SF17">
    <property type="entry name" value="OS12G0638900 PROTEIN"/>
    <property type="match status" value="1"/>
</dbReference>
<evidence type="ECO:0000256" key="1">
    <source>
        <dbReference type="ARBA" id="ARBA00006192"/>
    </source>
</evidence>
<keyword evidence="7" id="KW-1185">Reference proteome</keyword>
<organism evidence="6 7">
    <name type="scientific">Trichoderma cornu-damae</name>
    <dbReference type="NCBI Taxonomy" id="654480"/>
    <lineage>
        <taxon>Eukaryota</taxon>
        <taxon>Fungi</taxon>
        <taxon>Dikarya</taxon>
        <taxon>Ascomycota</taxon>
        <taxon>Pezizomycotina</taxon>
        <taxon>Sordariomycetes</taxon>
        <taxon>Hypocreomycetidae</taxon>
        <taxon>Hypocreales</taxon>
        <taxon>Hypocreaceae</taxon>
        <taxon>Trichoderma</taxon>
    </lineage>
</organism>
<dbReference type="InterPro" id="IPR011990">
    <property type="entry name" value="TPR-like_helical_dom_sf"/>
</dbReference>
<dbReference type="EMBL" id="JAIWOZ010000003">
    <property type="protein sequence ID" value="KAH6607633.1"/>
    <property type="molecule type" value="Genomic_DNA"/>
</dbReference>
<evidence type="ECO:0000256" key="3">
    <source>
        <dbReference type="ARBA" id="ARBA00044493"/>
    </source>
</evidence>
<feature type="compositionally biased region" description="Basic residues" evidence="5">
    <location>
        <begin position="1129"/>
        <end position="1140"/>
    </location>
</feature>
<dbReference type="OrthoDB" id="185373at2759"/>
<evidence type="ECO:0000313" key="6">
    <source>
        <dbReference type="EMBL" id="KAH6607633.1"/>
    </source>
</evidence>
<gene>
    <name evidence="6" type="ORF">Trco_003946</name>
</gene>
<feature type="region of interest" description="Disordered" evidence="5">
    <location>
        <begin position="127"/>
        <end position="202"/>
    </location>
</feature>
<dbReference type="NCBIfam" id="TIGR00756">
    <property type="entry name" value="PPR"/>
    <property type="match status" value="1"/>
</dbReference>
<evidence type="ECO:0000313" key="7">
    <source>
        <dbReference type="Proteomes" id="UP000827724"/>
    </source>
</evidence>
<comment type="caution">
    <text evidence="6">The sequence shown here is derived from an EMBL/GenBank/DDBJ whole genome shotgun (WGS) entry which is preliminary data.</text>
</comment>
<dbReference type="AlphaFoldDB" id="A0A9P8QRX0"/>
<protein>
    <recommendedName>
        <fullName evidence="8">TPR-like protein</fullName>
    </recommendedName>
</protein>
<dbReference type="Proteomes" id="UP000827724">
    <property type="component" value="Unassembled WGS sequence"/>
</dbReference>
<dbReference type="SUPFAM" id="SSF48452">
    <property type="entry name" value="TPR-like"/>
    <property type="match status" value="1"/>
</dbReference>
<reference evidence="6" key="1">
    <citation type="submission" date="2021-08" db="EMBL/GenBank/DDBJ databases">
        <title>Chromosome-Level Trichoderma cornu-damae using Hi-C Data.</title>
        <authorList>
            <person name="Kim C.S."/>
        </authorList>
    </citation>
    <scope>NUCLEOTIDE SEQUENCE</scope>
    <source>
        <strain evidence="6">KA19-0412C</strain>
    </source>
</reference>
<evidence type="ECO:0008006" key="8">
    <source>
        <dbReference type="Google" id="ProtNLM"/>
    </source>
</evidence>
<dbReference type="Pfam" id="PF01535">
    <property type="entry name" value="PPR"/>
    <property type="match status" value="2"/>
</dbReference>
<comment type="function">
    <text evidence="3">Regulates mitochondrial small subunit maturation by controlling 15S rRNA 5'-end processing. Localizes to the 5' precursor of the 15S rRNA in a position that is subsequently occupied by mS47 in the mature yeast mtSSU. Uses structure and sequence-specific RNA recognition, binding to a single-stranded region of the precursor and specifically recognizing bases -6 to -1. The exchange of Ccm1 for mS47 is coupled to the irreversible removal of precursor rRNA that is accompanied by conformational changes of the mitoribosomal proteins uS5m and mS26. These conformational changes signal completion of 5'-end rRNA processing through protection of the mature 5'-end of the 15S rRNA and stabilization of mS47. The removal of the 5' precursor together with the dissociation of Ccm1 may be catalyzed by the 5'-3' exoribonuclease Pet127. Involved in the specific removal of group I introns in mitochondrial encoded transcripts.</text>
</comment>
<comment type="subunit">
    <text evidence="4">Binds to mitochondrial small subunit 15S rRNA.</text>
</comment>
<comment type="similarity">
    <text evidence="1">Belongs to the CCM1 family.</text>
</comment>
<sequence length="1186" mass="134225">MLERTAAASLESCNIQRIIPKPTRSTTKRCRQLHTGFWQHGASAIELSGIWPALDRTREAEPAESAARPLQAGLAASAFLLDFLCPSATYSLLRRLYPGIPRPQDGGHASGAARRRHFTSSAAIAEHGSQTATTSVLHPNPSAPPRMVDSAPPAGNKALRRDDGASVTGGSCGLSSHPKAAASSNRASQRPAPSRAVDHTPARLRSNAALLQDMLSRQGEERYHDVWDLYCRLDERHQADLRRGVMLYLSKSRGIVEVGRAISLFRQIPVAGWDDDSLAAGVLAFMRSGDLEYAIGRLKLGMELRGLVGGLEYVLADTMANEKWPTLMGVWLEFYASRLRFEPDGRPDAIRLQRLENLPGLDRLFFSFERYLSSDGIKAVRPINIHETTRLGLGALRRKMAELALAEPCQPRQAAAILAIFGDHRLYEDYLLRVLESWHGKPELNSNVTWLSELYGAYRKLPGARPSIPLLRHMFELHYPAGAGAAALEEIYEDWHRAWGDLDQWGFEKFLKFYAGVGDVQAVRRLWGRYVDKYPRVLRKPRAFRSTMNAYAQAGDVAKAEGELRLMTDHYGVKPDLDTWNTLLKCYMRAQDYGRAVACFDEICRMYRPDSFTYAHVMAMSAKKGDLEATLGFFNQSQRDHVPVSREMAMSLVMVYCRNDRLAEAERICVELAERSATSTAIWNQLIHFNGMQGRLGKCYELLRAMKSFDLAWDHQTHEFLLQALVGVSQVQPAYRLLRTAYKEKLFPVGPEHFAVVMAGAVRIGDLGLVEILASHLLKAGQPMNFNAKVALAEASFRRTPSSSRTRQLGKGFVSHLRSMLAREARGRDDARASAAPALPSDVRHLKKQTKSIGRAIKLLVELRDFRAAEEVVDLYSSMFPKYRAGEPFPPEVISALMLGYFKDRRFQQIHGMWDQTWKRVLARAKHRRAAGIYPVHEYDVSRPMTIVAKTFREEGNGKGLFECVEQVTSSGFKLTRSNWNLVIRYLAEMGQWEPAMRWCEAMLMPRWRGWSPGKRSLQERRHLKNTRVLQASNAAVLSLQRQWLKLRKLAAWSADVSAKLRQIERQYPRLHYAFTNTDFEHLSGGWDIDRRASLKKRAAEMLRPFSHTELKGMKMALERQLQVERSKQQRRRQRRRRMRSAPLRAMSRGRVGGIGMPAAGAEKTLPRPPAKEEEEGDDDDEEKRV</sequence>
<dbReference type="PANTHER" id="PTHR47447">
    <property type="entry name" value="OS03G0856100 PROTEIN"/>
    <property type="match status" value="1"/>
</dbReference>
<name>A0A9P8QRX0_9HYPO</name>
<feature type="compositionally biased region" description="Polar residues" evidence="5">
    <location>
        <begin position="128"/>
        <end position="137"/>
    </location>
</feature>